<organism evidence="4 5">
    <name type="scientific">Novosphingobium sediminicola</name>
    <dbReference type="NCBI Taxonomy" id="563162"/>
    <lineage>
        <taxon>Bacteria</taxon>
        <taxon>Pseudomonadati</taxon>
        <taxon>Pseudomonadota</taxon>
        <taxon>Alphaproteobacteria</taxon>
        <taxon>Sphingomonadales</taxon>
        <taxon>Sphingomonadaceae</taxon>
        <taxon>Novosphingobium</taxon>
    </lineage>
</organism>
<dbReference type="EMBL" id="JACIDX010000016">
    <property type="protein sequence ID" value="MBB3956834.1"/>
    <property type="molecule type" value="Genomic_DNA"/>
</dbReference>
<dbReference type="AlphaFoldDB" id="A0A7W6CI03"/>
<dbReference type="PANTHER" id="PTHR33619">
    <property type="entry name" value="POLYSACCHARIDE EXPORT PROTEIN GFCE-RELATED"/>
    <property type="match status" value="1"/>
</dbReference>
<dbReference type="Gene3D" id="3.30.1950.10">
    <property type="entry name" value="wza like domain"/>
    <property type="match status" value="1"/>
</dbReference>
<keyword evidence="1 2" id="KW-0732">Signal</keyword>
<dbReference type="Pfam" id="PF02563">
    <property type="entry name" value="Poly_export"/>
    <property type="match status" value="1"/>
</dbReference>
<dbReference type="InterPro" id="IPR003715">
    <property type="entry name" value="Poly_export_N"/>
</dbReference>
<dbReference type="GO" id="GO:0015159">
    <property type="term" value="F:polysaccharide transmembrane transporter activity"/>
    <property type="evidence" value="ECO:0007669"/>
    <property type="project" value="InterPro"/>
</dbReference>
<accession>A0A7W6CI03</accession>
<evidence type="ECO:0000313" key="5">
    <source>
        <dbReference type="Proteomes" id="UP000548867"/>
    </source>
</evidence>
<comment type="caution">
    <text evidence="4">The sequence shown here is derived from an EMBL/GenBank/DDBJ whole genome shotgun (WGS) entry which is preliminary data.</text>
</comment>
<keyword evidence="5" id="KW-1185">Reference proteome</keyword>
<dbReference type="PANTHER" id="PTHR33619:SF3">
    <property type="entry name" value="POLYSACCHARIDE EXPORT PROTEIN GFCE-RELATED"/>
    <property type="match status" value="1"/>
</dbReference>
<dbReference type="Gene3D" id="3.10.560.10">
    <property type="entry name" value="Outer membrane lipoprotein wza domain like"/>
    <property type="match status" value="1"/>
</dbReference>
<proteinExistence type="predicted"/>
<dbReference type="RefSeq" id="WP_183627672.1">
    <property type="nucleotide sequence ID" value="NZ_JACIDX010000016.1"/>
</dbReference>
<sequence>MKKANLLGLGLCLLLSPQMEAAANAKVSAISSGDRYVDGQKVVESYKLGAGDKVKVTVFNELQLSGEYQVGADGSIALPLVGNVLVLGKTPAEVAGDYEQLLGRDFLRYPRVSVEVSQYRPFFIVGQVRLPGQYIYSAGLTVWNAVAVAQGLTPRGRDSYVFIRKYGEAKEERYRLTPDLRVWPGDTIRVAERFF</sequence>
<evidence type="ECO:0000313" key="4">
    <source>
        <dbReference type="EMBL" id="MBB3956834.1"/>
    </source>
</evidence>
<feature type="chain" id="PRO_5030735822" evidence="2">
    <location>
        <begin position="22"/>
        <end position="195"/>
    </location>
</feature>
<gene>
    <name evidence="4" type="ORF">GGR38_003800</name>
</gene>
<dbReference type="InterPro" id="IPR049712">
    <property type="entry name" value="Poly_export"/>
</dbReference>
<evidence type="ECO:0000259" key="3">
    <source>
        <dbReference type="Pfam" id="PF02563"/>
    </source>
</evidence>
<feature type="signal peptide" evidence="2">
    <location>
        <begin position="1"/>
        <end position="21"/>
    </location>
</feature>
<evidence type="ECO:0000256" key="1">
    <source>
        <dbReference type="ARBA" id="ARBA00022729"/>
    </source>
</evidence>
<reference evidence="4 5" key="1">
    <citation type="submission" date="2020-08" db="EMBL/GenBank/DDBJ databases">
        <title>Genomic Encyclopedia of Type Strains, Phase IV (KMG-IV): sequencing the most valuable type-strain genomes for metagenomic binning, comparative biology and taxonomic classification.</title>
        <authorList>
            <person name="Goeker M."/>
        </authorList>
    </citation>
    <scope>NUCLEOTIDE SEQUENCE [LARGE SCALE GENOMIC DNA]</scope>
    <source>
        <strain evidence="4 5">DSM 27057</strain>
    </source>
</reference>
<feature type="domain" description="Polysaccharide export protein N-terminal" evidence="3">
    <location>
        <begin position="42"/>
        <end position="116"/>
    </location>
</feature>
<protein>
    <submittedName>
        <fullName evidence="4">Polysaccharide export outer membrane protein</fullName>
    </submittedName>
</protein>
<dbReference type="Proteomes" id="UP000548867">
    <property type="component" value="Unassembled WGS sequence"/>
</dbReference>
<name>A0A7W6CI03_9SPHN</name>
<evidence type="ECO:0000256" key="2">
    <source>
        <dbReference type="SAM" id="SignalP"/>
    </source>
</evidence>